<dbReference type="PROSITE" id="PS51186">
    <property type="entry name" value="GNAT"/>
    <property type="match status" value="1"/>
</dbReference>
<comment type="caution">
    <text evidence="2">The sequence shown here is derived from an EMBL/GenBank/DDBJ whole genome shotgun (WGS) entry which is preliminary data.</text>
</comment>
<dbReference type="PANTHER" id="PTHR43451:SF1">
    <property type="entry name" value="ACETYLTRANSFERASE"/>
    <property type="match status" value="1"/>
</dbReference>
<protein>
    <submittedName>
        <fullName evidence="2">GNAT family N-acetyltransferase</fullName>
    </submittedName>
</protein>
<dbReference type="CDD" id="cd04301">
    <property type="entry name" value="NAT_SF"/>
    <property type="match status" value="1"/>
</dbReference>
<keyword evidence="2" id="KW-0808">Transferase</keyword>
<evidence type="ECO:0000313" key="3">
    <source>
        <dbReference type="Proteomes" id="UP000324479"/>
    </source>
</evidence>
<name>A0A5M6CWB0_9BACT</name>
<dbReference type="InterPro" id="IPR016181">
    <property type="entry name" value="Acyl_CoA_acyltransferase"/>
</dbReference>
<organism evidence="2 3">
    <name type="scientific">Roseiconus nitratireducens</name>
    <dbReference type="NCBI Taxonomy" id="2605748"/>
    <lineage>
        <taxon>Bacteria</taxon>
        <taxon>Pseudomonadati</taxon>
        <taxon>Planctomycetota</taxon>
        <taxon>Planctomycetia</taxon>
        <taxon>Pirellulales</taxon>
        <taxon>Pirellulaceae</taxon>
        <taxon>Roseiconus</taxon>
    </lineage>
</organism>
<sequence length="160" mass="18641">MIRNFRPQDSDECLRLFHDTVHQINRRDYSPQQVRAWAPEDVDRVAWLERFRDRVALVACEGETIVGFTDMTRDGHLDRLFVSSQHQRRGIARELVSALAERAHKLGIRSITTDASITAKPFFAAMGFQTVRQQSVPYRGERFTNFRMRWKLADAFPESS</sequence>
<gene>
    <name evidence="2" type="ORF">FYK55_24225</name>
</gene>
<dbReference type="Gene3D" id="3.40.630.30">
    <property type="match status" value="1"/>
</dbReference>
<evidence type="ECO:0000313" key="2">
    <source>
        <dbReference type="EMBL" id="KAA5539501.1"/>
    </source>
</evidence>
<keyword evidence="3" id="KW-1185">Reference proteome</keyword>
<dbReference type="PANTHER" id="PTHR43451">
    <property type="entry name" value="ACETYLTRANSFERASE (GNAT) FAMILY PROTEIN"/>
    <property type="match status" value="1"/>
</dbReference>
<accession>A0A5M6CWB0</accession>
<dbReference type="InterPro" id="IPR000182">
    <property type="entry name" value="GNAT_dom"/>
</dbReference>
<dbReference type="GO" id="GO:0016747">
    <property type="term" value="F:acyltransferase activity, transferring groups other than amino-acyl groups"/>
    <property type="evidence" value="ECO:0007669"/>
    <property type="project" value="InterPro"/>
</dbReference>
<reference evidence="2 3" key="1">
    <citation type="submission" date="2019-08" db="EMBL/GenBank/DDBJ databases">
        <authorList>
            <person name="Dhanesh K."/>
            <person name="Kumar G."/>
            <person name="Sasikala C."/>
            <person name="Venkata Ramana C."/>
        </authorList>
    </citation>
    <scope>NUCLEOTIDE SEQUENCE [LARGE SCALE GENOMIC DNA]</scope>
    <source>
        <strain evidence="2 3">JC645</strain>
    </source>
</reference>
<dbReference type="SUPFAM" id="SSF55729">
    <property type="entry name" value="Acyl-CoA N-acyltransferases (Nat)"/>
    <property type="match status" value="1"/>
</dbReference>
<dbReference type="EMBL" id="VWOX01000019">
    <property type="protein sequence ID" value="KAA5539501.1"/>
    <property type="molecule type" value="Genomic_DNA"/>
</dbReference>
<evidence type="ECO:0000259" key="1">
    <source>
        <dbReference type="PROSITE" id="PS51186"/>
    </source>
</evidence>
<dbReference type="Proteomes" id="UP000324479">
    <property type="component" value="Unassembled WGS sequence"/>
</dbReference>
<dbReference type="InterPro" id="IPR052564">
    <property type="entry name" value="N-acetyltrans/Recomb-assoc"/>
</dbReference>
<dbReference type="AlphaFoldDB" id="A0A5M6CWB0"/>
<feature type="domain" description="N-acetyltransferase" evidence="1">
    <location>
        <begin position="1"/>
        <end position="153"/>
    </location>
</feature>
<dbReference type="Pfam" id="PF13673">
    <property type="entry name" value="Acetyltransf_10"/>
    <property type="match status" value="1"/>
</dbReference>
<proteinExistence type="predicted"/>